<accession>A0AAW2EIN0</accession>
<keyword evidence="3" id="KW-1185">Reference proteome</keyword>
<evidence type="ECO:0000313" key="3">
    <source>
        <dbReference type="Proteomes" id="UP001430953"/>
    </source>
</evidence>
<dbReference type="EMBL" id="JADYXP020000021">
    <property type="protein sequence ID" value="KAL0103588.1"/>
    <property type="molecule type" value="Genomic_DNA"/>
</dbReference>
<dbReference type="AlphaFoldDB" id="A0AAW2EIN0"/>
<proteinExistence type="predicted"/>
<evidence type="ECO:0000256" key="1">
    <source>
        <dbReference type="SAM" id="MobiDB-lite"/>
    </source>
</evidence>
<gene>
    <name evidence="2" type="ORF">PUN28_017692</name>
</gene>
<evidence type="ECO:0000313" key="2">
    <source>
        <dbReference type="EMBL" id="KAL0103588.1"/>
    </source>
</evidence>
<name>A0AAW2EIN0_9HYME</name>
<reference evidence="2 3" key="1">
    <citation type="submission" date="2023-03" db="EMBL/GenBank/DDBJ databases">
        <title>High recombination rates correlate with genetic variation in Cardiocondyla obscurior ants.</title>
        <authorList>
            <person name="Errbii M."/>
        </authorList>
    </citation>
    <scope>NUCLEOTIDE SEQUENCE [LARGE SCALE GENOMIC DNA]</scope>
    <source>
        <strain evidence="2">Alpha-2009</strain>
        <tissue evidence="2">Whole body</tissue>
    </source>
</reference>
<feature type="compositionally biased region" description="Basic residues" evidence="1">
    <location>
        <begin position="73"/>
        <end position="89"/>
    </location>
</feature>
<dbReference type="Proteomes" id="UP001430953">
    <property type="component" value="Unassembled WGS sequence"/>
</dbReference>
<sequence>MFRDKVKNNFAFVSPSTRTYPKKSPGPFLIALYESGSGFINSNDRRVTLIPKPRRLQRRRNCAQNSGRINYNAHRKRWRREREKKRERKKERENVVHIKSHQHYYPLPPSLTRMLVPLASQRYAFLKSIHVCPRLFAK</sequence>
<protein>
    <submittedName>
        <fullName evidence="2">Uncharacterized protein</fullName>
    </submittedName>
</protein>
<feature type="region of interest" description="Disordered" evidence="1">
    <location>
        <begin position="58"/>
        <end position="93"/>
    </location>
</feature>
<organism evidence="2 3">
    <name type="scientific">Cardiocondyla obscurior</name>
    <dbReference type="NCBI Taxonomy" id="286306"/>
    <lineage>
        <taxon>Eukaryota</taxon>
        <taxon>Metazoa</taxon>
        <taxon>Ecdysozoa</taxon>
        <taxon>Arthropoda</taxon>
        <taxon>Hexapoda</taxon>
        <taxon>Insecta</taxon>
        <taxon>Pterygota</taxon>
        <taxon>Neoptera</taxon>
        <taxon>Endopterygota</taxon>
        <taxon>Hymenoptera</taxon>
        <taxon>Apocrita</taxon>
        <taxon>Aculeata</taxon>
        <taxon>Formicoidea</taxon>
        <taxon>Formicidae</taxon>
        <taxon>Myrmicinae</taxon>
        <taxon>Cardiocondyla</taxon>
    </lineage>
</organism>
<comment type="caution">
    <text evidence="2">The sequence shown here is derived from an EMBL/GenBank/DDBJ whole genome shotgun (WGS) entry which is preliminary data.</text>
</comment>